<dbReference type="PROSITE" id="PS50053">
    <property type="entry name" value="UBIQUITIN_2"/>
    <property type="match status" value="2"/>
</dbReference>
<dbReference type="Gene3D" id="3.10.20.90">
    <property type="entry name" value="Phosphatidylinositol 3-kinase Catalytic Subunit, Chain A, domain 1"/>
    <property type="match status" value="2"/>
</dbReference>
<dbReference type="GeneID" id="35600188"/>
<dbReference type="SMART" id="SM00213">
    <property type="entry name" value="UBQ"/>
    <property type="match status" value="2"/>
</dbReference>
<dbReference type="CDD" id="cd17039">
    <property type="entry name" value="Ubl_ubiquitin_like"/>
    <property type="match status" value="1"/>
</dbReference>
<accession>A0A2D3V977</accession>
<name>A0A2D3V977_9PEZI</name>
<feature type="compositionally biased region" description="Low complexity" evidence="1">
    <location>
        <begin position="95"/>
        <end position="106"/>
    </location>
</feature>
<organism evidence="3 4">
    <name type="scientific">Ramularia collo-cygni</name>
    <dbReference type="NCBI Taxonomy" id="112498"/>
    <lineage>
        <taxon>Eukaryota</taxon>
        <taxon>Fungi</taxon>
        <taxon>Dikarya</taxon>
        <taxon>Ascomycota</taxon>
        <taxon>Pezizomycotina</taxon>
        <taxon>Dothideomycetes</taxon>
        <taxon>Dothideomycetidae</taxon>
        <taxon>Mycosphaerellales</taxon>
        <taxon>Mycosphaerellaceae</taxon>
        <taxon>Ramularia</taxon>
    </lineage>
</organism>
<evidence type="ECO:0000313" key="4">
    <source>
        <dbReference type="Proteomes" id="UP000225277"/>
    </source>
</evidence>
<feature type="domain" description="Ubiquitin-like" evidence="2">
    <location>
        <begin position="234"/>
        <end position="320"/>
    </location>
</feature>
<gene>
    <name evidence="3" type="ORF">RCC_05020</name>
</gene>
<dbReference type="Pfam" id="PF00240">
    <property type="entry name" value="ubiquitin"/>
    <property type="match status" value="2"/>
</dbReference>
<dbReference type="EMBL" id="FJUY01000007">
    <property type="protein sequence ID" value="CZT19174.1"/>
    <property type="molecule type" value="Genomic_DNA"/>
</dbReference>
<dbReference type="SUPFAM" id="SSF54236">
    <property type="entry name" value="Ubiquitin-like"/>
    <property type="match status" value="2"/>
</dbReference>
<feature type="region of interest" description="Disordered" evidence="1">
    <location>
        <begin position="95"/>
        <end position="138"/>
    </location>
</feature>
<sequence length="321" mass="35544">MSINVAVSIPLEAAVAVRRMRYTFESIETNEPGLENALATVCSAVIEAIRSLPYSLSMQSPPIESSTLRLVSDGSSEVQSLRSSQRSDPFEIFSPVLSSSSNSSTSIKEDKTPLLDDDDDDDDDEEEEWGSPPSVGFQNDFDVEIQDVQGSIYQVSVYGDLTVMGLQTKVERLFRLPADQQKLVWRGYRLNQLDATLSSYGVQPNETITVHRHLLPAAPMPPASHGIYFEDAQFEFFLQTLSGKVIPIEARDETTTAEIAGGISDKLGIAEKLQRIIYRGTVIYDGFERARGKESPIWTMEEIGIGHASIVQLFIVNTSRE</sequence>
<proteinExistence type="predicted"/>
<dbReference type="InterPro" id="IPR000626">
    <property type="entry name" value="Ubiquitin-like_dom"/>
</dbReference>
<evidence type="ECO:0000313" key="3">
    <source>
        <dbReference type="EMBL" id="CZT19174.1"/>
    </source>
</evidence>
<evidence type="ECO:0000259" key="2">
    <source>
        <dbReference type="PROSITE" id="PS50053"/>
    </source>
</evidence>
<dbReference type="Proteomes" id="UP000225277">
    <property type="component" value="Unassembled WGS sequence"/>
</dbReference>
<dbReference type="AlphaFoldDB" id="A0A2D3V977"/>
<feature type="compositionally biased region" description="Acidic residues" evidence="1">
    <location>
        <begin position="115"/>
        <end position="129"/>
    </location>
</feature>
<reference evidence="3 4" key="1">
    <citation type="submission" date="2016-03" db="EMBL/GenBank/DDBJ databases">
        <authorList>
            <person name="Ploux O."/>
        </authorList>
    </citation>
    <scope>NUCLEOTIDE SEQUENCE [LARGE SCALE GENOMIC DNA]</scope>
    <source>
        <strain evidence="3 4">URUG2</strain>
    </source>
</reference>
<dbReference type="OrthoDB" id="1043111at2759"/>
<dbReference type="InterPro" id="IPR029071">
    <property type="entry name" value="Ubiquitin-like_domsf"/>
</dbReference>
<dbReference type="RefSeq" id="XP_023626064.1">
    <property type="nucleotide sequence ID" value="XM_023770296.1"/>
</dbReference>
<evidence type="ECO:0000256" key="1">
    <source>
        <dbReference type="SAM" id="MobiDB-lite"/>
    </source>
</evidence>
<protein>
    <recommendedName>
        <fullName evidence="2">Ubiquitin-like domain-containing protein</fullName>
    </recommendedName>
</protein>
<keyword evidence="4" id="KW-1185">Reference proteome</keyword>
<dbReference type="STRING" id="112498.A0A2D3V977"/>
<feature type="domain" description="Ubiquitin-like" evidence="2">
    <location>
        <begin position="141"/>
        <end position="210"/>
    </location>
</feature>